<evidence type="ECO:0000313" key="6">
    <source>
        <dbReference type="Proteomes" id="UP000017023"/>
    </source>
</evidence>
<evidence type="ECO:0000256" key="3">
    <source>
        <dbReference type="ARBA" id="ARBA00023172"/>
    </source>
</evidence>
<reference evidence="5 6" key="1">
    <citation type="submission" date="2013-08" db="EMBL/GenBank/DDBJ databases">
        <authorList>
            <person name="Durkin A.S."/>
            <person name="Haft D.R."/>
            <person name="McCorrison J."/>
            <person name="Torralba M."/>
            <person name="Gillis M."/>
            <person name="Haft D.H."/>
            <person name="Methe B."/>
            <person name="Sutton G."/>
            <person name="Nelson K.E."/>
        </authorList>
    </citation>
    <scope>NUCLEOTIDE SEQUENCE [LARGE SCALE GENOMIC DNA]</scope>
    <source>
        <strain evidence="5 6">F0493</strain>
    </source>
</reference>
<dbReference type="GO" id="GO:0006310">
    <property type="term" value="P:DNA recombination"/>
    <property type="evidence" value="ECO:0007669"/>
    <property type="project" value="UniProtKB-KW"/>
</dbReference>
<dbReference type="InterPro" id="IPR010998">
    <property type="entry name" value="Integrase_recombinase_N"/>
</dbReference>
<proteinExistence type="inferred from homology"/>
<dbReference type="PANTHER" id="PTHR30349:SF64">
    <property type="entry name" value="PROPHAGE INTEGRASE INTD-RELATED"/>
    <property type="match status" value="1"/>
</dbReference>
<dbReference type="Pfam" id="PF13102">
    <property type="entry name" value="Phage_int_SAM_5"/>
    <property type="match status" value="1"/>
</dbReference>
<dbReference type="InterPro" id="IPR002104">
    <property type="entry name" value="Integrase_catalytic"/>
</dbReference>
<dbReference type="PROSITE" id="PS51898">
    <property type="entry name" value="TYR_RECOMBINASE"/>
    <property type="match status" value="1"/>
</dbReference>
<accession>U2MNW8</accession>
<dbReference type="PATRIC" id="fig|1395125.3.peg.1209"/>
<keyword evidence="3" id="KW-0233">DNA recombination</keyword>
<name>U2MNW8_9BACT</name>
<dbReference type="Gene3D" id="1.10.443.10">
    <property type="entry name" value="Intergrase catalytic core"/>
    <property type="match status" value="1"/>
</dbReference>
<dbReference type="GO" id="GO:0003677">
    <property type="term" value="F:DNA binding"/>
    <property type="evidence" value="ECO:0007669"/>
    <property type="project" value="UniProtKB-KW"/>
</dbReference>
<protein>
    <submittedName>
        <fullName evidence="5">Site-specific recombinase, phage integrase family</fullName>
    </submittedName>
</protein>
<organism evidence="5 6">
    <name type="scientific">Segatella salivae F0493</name>
    <dbReference type="NCBI Taxonomy" id="1395125"/>
    <lineage>
        <taxon>Bacteria</taxon>
        <taxon>Pseudomonadati</taxon>
        <taxon>Bacteroidota</taxon>
        <taxon>Bacteroidia</taxon>
        <taxon>Bacteroidales</taxon>
        <taxon>Prevotellaceae</taxon>
        <taxon>Segatella</taxon>
    </lineage>
</organism>
<dbReference type="Proteomes" id="UP000017023">
    <property type="component" value="Unassembled WGS sequence"/>
</dbReference>
<gene>
    <name evidence="5" type="ORF">HMPREF9145_2709</name>
</gene>
<dbReference type="SUPFAM" id="SSF56349">
    <property type="entry name" value="DNA breaking-rejoining enzymes"/>
    <property type="match status" value="1"/>
</dbReference>
<dbReference type="Pfam" id="PF00589">
    <property type="entry name" value="Phage_integrase"/>
    <property type="match status" value="1"/>
</dbReference>
<dbReference type="Pfam" id="PF17293">
    <property type="entry name" value="Arm-DNA-bind_5"/>
    <property type="match status" value="1"/>
</dbReference>
<evidence type="ECO:0000313" key="5">
    <source>
        <dbReference type="EMBL" id="ERK00959.1"/>
    </source>
</evidence>
<comment type="similarity">
    <text evidence="1">Belongs to the 'phage' integrase family.</text>
</comment>
<comment type="caution">
    <text evidence="5">The sequence shown here is derived from an EMBL/GenBank/DDBJ whole genome shotgun (WGS) entry which is preliminary data.</text>
</comment>
<dbReference type="CDD" id="cd01185">
    <property type="entry name" value="INTN1_C_like"/>
    <property type="match status" value="1"/>
</dbReference>
<dbReference type="GO" id="GO:0015074">
    <property type="term" value="P:DNA integration"/>
    <property type="evidence" value="ECO:0007669"/>
    <property type="project" value="InterPro"/>
</dbReference>
<evidence type="ECO:0000259" key="4">
    <source>
        <dbReference type="PROSITE" id="PS51898"/>
    </source>
</evidence>
<sequence>MRASSHGTRLHCLCPQRLKRMKTEKMKVLLYLKKSGLDKSGKAPIMGRITIGRSIAQFSCKLSCNPDLWNPRESRMDGKSREAVEVNGRLENLLLSIQSAHQSLIAKGQPFDATDVKEQFQGSVQARCMLIERLDMLIKEKESHIGIDIKRDSMSAYHSTRKRLQEFIQKKYHVSDLAFSQLTENFIYELQAFCLSELGHQQSTFFRAAADLKTVCRLAYLEGLADTLLFDKVHIERGDKKAPKALDKEALDKLKALRFDELEEEMEAVRDVFLFACYIGAAYCDLMELSKKHLVRDDAGSLWLKFNRQKTGVLCRIKLLPEAVRLIEKMHSDERETLLPFIKYPTYQSCLKALRLRAGISFPFTSHTARHTFATLITLEQGVPIETVSKMLGHTNVSMTERYAKVTPQKLFEEFNRFLSFTEDLRLTI</sequence>
<dbReference type="AlphaFoldDB" id="U2MNW8"/>
<dbReference type="InterPro" id="IPR013762">
    <property type="entry name" value="Integrase-like_cat_sf"/>
</dbReference>
<dbReference type="InterPro" id="IPR025269">
    <property type="entry name" value="SAM-like_dom"/>
</dbReference>
<evidence type="ECO:0000256" key="1">
    <source>
        <dbReference type="ARBA" id="ARBA00008857"/>
    </source>
</evidence>
<dbReference type="Gene3D" id="1.10.150.130">
    <property type="match status" value="1"/>
</dbReference>
<dbReference type="InterPro" id="IPR050090">
    <property type="entry name" value="Tyrosine_recombinase_XerCD"/>
</dbReference>
<keyword evidence="2" id="KW-0238">DNA-binding</keyword>
<feature type="domain" description="Tyr recombinase" evidence="4">
    <location>
        <begin position="241"/>
        <end position="416"/>
    </location>
</feature>
<evidence type="ECO:0000256" key="2">
    <source>
        <dbReference type="ARBA" id="ARBA00023125"/>
    </source>
</evidence>
<dbReference type="InterPro" id="IPR011010">
    <property type="entry name" value="DNA_brk_join_enz"/>
</dbReference>
<dbReference type="EMBL" id="AWGW01000016">
    <property type="protein sequence ID" value="ERK00959.1"/>
    <property type="molecule type" value="Genomic_DNA"/>
</dbReference>
<dbReference type="InterPro" id="IPR035386">
    <property type="entry name" value="Arm-DNA-bind_5"/>
</dbReference>
<dbReference type="PANTHER" id="PTHR30349">
    <property type="entry name" value="PHAGE INTEGRASE-RELATED"/>
    <property type="match status" value="1"/>
</dbReference>